<dbReference type="VEuPathDB" id="TriTrypDB:TCDM_10951"/>
<feature type="region of interest" description="Disordered" evidence="1">
    <location>
        <begin position="474"/>
        <end position="524"/>
    </location>
</feature>
<dbReference type="EMBL" id="PRFA01000054">
    <property type="protein sequence ID" value="PWU90051.1"/>
    <property type="molecule type" value="Genomic_DNA"/>
</dbReference>
<dbReference type="VEuPathDB" id="TriTrypDB:TcCLB.508539.40"/>
<dbReference type="VEuPathDB" id="TriTrypDB:ECC02_006431"/>
<dbReference type="VEuPathDB" id="TriTrypDB:Tc_MARK_3867"/>
<accession>A0A2V2V1D5</accession>
<reference evidence="3 4" key="1">
    <citation type="journal article" date="2018" name="Microb. Genom.">
        <title>Expanding an expanded genome: long-read sequencing of Trypanosoma cruzi.</title>
        <authorList>
            <person name="Berna L."/>
            <person name="Rodriguez M."/>
            <person name="Chiribao M.L."/>
            <person name="Parodi-Talice A."/>
            <person name="Pita S."/>
            <person name="Rijo G."/>
            <person name="Alvarez-Valin F."/>
            <person name="Robello C."/>
        </authorList>
    </citation>
    <scope>NUCLEOTIDE SEQUENCE [LARGE SCALE GENOMIC DNA]</scope>
    <source>
        <strain evidence="3 4">Dm28c</strain>
    </source>
</reference>
<dbReference type="VEuPathDB" id="TriTrypDB:BCY84_19646"/>
<name>A0A2V2V1D5_TRYCR</name>
<dbReference type="VEuPathDB" id="TriTrypDB:TcCLB.511459.40"/>
<dbReference type="SUPFAM" id="SSF81383">
    <property type="entry name" value="F-box domain"/>
    <property type="match status" value="1"/>
</dbReference>
<feature type="region of interest" description="Disordered" evidence="1">
    <location>
        <begin position="194"/>
        <end position="218"/>
    </location>
</feature>
<protein>
    <recommendedName>
        <fullName evidence="2">F-box domain-containing protein</fullName>
    </recommendedName>
</protein>
<feature type="region of interest" description="Disordered" evidence="1">
    <location>
        <begin position="1"/>
        <end position="32"/>
    </location>
</feature>
<evidence type="ECO:0000259" key="2">
    <source>
        <dbReference type="PROSITE" id="PS50181"/>
    </source>
</evidence>
<sequence length="810" mass="90132">MEGVSTPSSSDGSSGCGNTATAAAEASATDGNPGGRCVWRHLRKSGRTGGDVPPAAIHRISQPLAIHTARPKCGVSNLIHGDTRHSLHVASSLDMHPHGVCGLPMPILDVVFNFLSVDDLRTVLGVCRYFYRAVSESDRTAWKTACFSMWRGKQGFARVMKTWAATEEAHRREELEIIAMQQQMLIGTHMNDSTATATTAGSTGSNKNNNNNNNNNNNKIATVTHEWVMFQLGETERDEGDKHHQERHSQEHQQLFMPSYWTGRGGKSGPASLATTPSDIDSVFMGARSAPQQLWDRVSLRSTPTYDAIMSTVNSPHLRASLISPLRRSVSSISSVDSGTDQMFRTKKKLYWWQMAPERRQQQLYCMQQKLHRRRLRLELQNQRRQRHEDSCDLLLDEDEEETDTSRVFLTERITAHQKKVLMGTFNSPQSHESGSSNSDQPSLFSLPSALAVTATARGLHCTGKSRGGVLLAANTDQQRLTHATEEAKEGKKEGSEDDADVSDDGLGDCDNESEADGKHDSNPYQEFEEDMALTHSLSVLQHAQQKAMRLISEGNKRRQEGNEVENDEEDMQLPVSWKFAYYISLRDARRQKITMQELIEDKWYVCFRATGKTHPATFTAKRTLIIHPALNSSNNTNMNIQAGGDVENDAAMPPLLYHLLKGGSELVVHNFPPLKVYRRSGLTSATACNKGGVAHGSITTNVSVPAVPMWRSAAVDNSRNQAAAERAFIAEPDASLHRLRAQEEKHIPPGGEDAEEIYTEAVFRPAEDDTPDTDWGWVIQNYFVKIFSVDTHIPVYIQRLRRTCAPRPP</sequence>
<feature type="domain" description="F-box" evidence="2">
    <location>
        <begin position="97"/>
        <end position="145"/>
    </location>
</feature>
<evidence type="ECO:0000313" key="4">
    <source>
        <dbReference type="Proteomes" id="UP000246121"/>
    </source>
</evidence>
<feature type="compositionally biased region" description="Acidic residues" evidence="1">
    <location>
        <begin position="496"/>
        <end position="515"/>
    </location>
</feature>
<dbReference type="VEuPathDB" id="TriTrypDB:TcG_09349"/>
<dbReference type="PROSITE" id="PS50181">
    <property type="entry name" value="FBOX"/>
    <property type="match status" value="1"/>
</dbReference>
<feature type="compositionally biased region" description="Basic and acidic residues" evidence="1">
    <location>
        <begin position="483"/>
        <end position="495"/>
    </location>
</feature>
<dbReference type="VEuPathDB" id="TriTrypDB:C4B63_54g81"/>
<dbReference type="VEuPathDB" id="TriTrypDB:TcBrA4_0098700"/>
<proteinExistence type="predicted"/>
<dbReference type="VEuPathDB" id="TriTrypDB:TcCL_NonESM12177"/>
<gene>
    <name evidence="3" type="ORF">C4B63_54g81</name>
</gene>
<dbReference type="InterPro" id="IPR001810">
    <property type="entry name" value="F-box_dom"/>
</dbReference>
<organism evidence="3 4">
    <name type="scientific">Trypanosoma cruzi</name>
    <dbReference type="NCBI Taxonomy" id="5693"/>
    <lineage>
        <taxon>Eukaryota</taxon>
        <taxon>Discoba</taxon>
        <taxon>Euglenozoa</taxon>
        <taxon>Kinetoplastea</taxon>
        <taxon>Metakinetoplastina</taxon>
        <taxon>Trypanosomatida</taxon>
        <taxon>Trypanosomatidae</taxon>
        <taxon>Trypanosoma</taxon>
        <taxon>Schizotrypanum</taxon>
    </lineage>
</organism>
<dbReference type="VEuPathDB" id="TriTrypDB:C3747_62g199"/>
<dbReference type="CDD" id="cd09917">
    <property type="entry name" value="F-box_SF"/>
    <property type="match status" value="1"/>
</dbReference>
<evidence type="ECO:0000256" key="1">
    <source>
        <dbReference type="SAM" id="MobiDB-lite"/>
    </source>
</evidence>
<comment type="caution">
    <text evidence="3">The sequence shown here is derived from an EMBL/GenBank/DDBJ whole genome shotgun (WGS) entry which is preliminary data.</text>
</comment>
<dbReference type="AlphaFoldDB" id="A0A2V2V1D5"/>
<feature type="compositionally biased region" description="Low complexity" evidence="1">
    <location>
        <begin position="1"/>
        <end position="29"/>
    </location>
</feature>
<dbReference type="InterPro" id="IPR036047">
    <property type="entry name" value="F-box-like_dom_sf"/>
</dbReference>
<evidence type="ECO:0000313" key="3">
    <source>
        <dbReference type="EMBL" id="PWU90051.1"/>
    </source>
</evidence>
<dbReference type="Proteomes" id="UP000246121">
    <property type="component" value="Unassembled WGS sequence"/>
</dbReference>
<dbReference type="VEuPathDB" id="TriTrypDB:TCSYLVIO_005126"/>